<reference evidence="1 2" key="1">
    <citation type="submission" date="2018-12" db="EMBL/GenBank/DDBJ databases">
        <title>Persistence of Moraxella catarrhalis in Chronic Obstructive Pulmonary Disease and Regulation of the Hag/MID Adhesin.</title>
        <authorList>
            <person name="Murphy T."/>
            <person name="Zhao X."/>
            <person name="Vyas G."/>
            <person name="Aluvathingal J."/>
            <person name="Nadendla S."/>
            <person name="Tallon L."/>
            <person name="Tettelin H."/>
        </authorList>
    </citation>
    <scope>NUCLEOTIDE SEQUENCE [LARGE SCALE GENOMIC DNA]</scope>
    <source>
        <strain evidence="1 2">173P27B1</strain>
    </source>
</reference>
<protein>
    <submittedName>
        <fullName evidence="1">DNA-directed DNA polymerase III epsilon subunit</fullName>
    </submittedName>
</protein>
<comment type="caution">
    <text evidence="1">The sequence shown here is derived from an EMBL/GenBank/DDBJ whole genome shotgun (WGS) entry which is preliminary data.</text>
</comment>
<evidence type="ECO:0000313" key="1">
    <source>
        <dbReference type="EMBL" id="RUO17371.1"/>
    </source>
</evidence>
<dbReference type="RefSeq" id="WP_227546419.1">
    <property type="nucleotide sequence ID" value="NZ_RCJE01000014.1"/>
</dbReference>
<dbReference type="SUPFAM" id="SSF53098">
    <property type="entry name" value="Ribonuclease H-like"/>
    <property type="match status" value="1"/>
</dbReference>
<dbReference type="InterPro" id="IPR012337">
    <property type="entry name" value="RNaseH-like_sf"/>
</dbReference>
<gene>
    <name evidence="1" type="ORF">EJK54_2083</name>
</gene>
<dbReference type="EMBL" id="RYER01000005">
    <property type="protein sequence ID" value="RUO17371.1"/>
    <property type="molecule type" value="Genomic_DNA"/>
</dbReference>
<keyword evidence="1" id="KW-0239">DNA-directed DNA polymerase</keyword>
<dbReference type="GO" id="GO:0003887">
    <property type="term" value="F:DNA-directed DNA polymerase activity"/>
    <property type="evidence" value="ECO:0007669"/>
    <property type="project" value="UniProtKB-KW"/>
</dbReference>
<dbReference type="Proteomes" id="UP000268436">
    <property type="component" value="Unassembled WGS sequence"/>
</dbReference>
<organism evidence="1 2">
    <name type="scientific">Moraxella catarrhalis</name>
    <name type="common">Branhamella catarrhalis</name>
    <dbReference type="NCBI Taxonomy" id="480"/>
    <lineage>
        <taxon>Bacteria</taxon>
        <taxon>Pseudomonadati</taxon>
        <taxon>Pseudomonadota</taxon>
        <taxon>Gammaproteobacteria</taxon>
        <taxon>Moraxellales</taxon>
        <taxon>Moraxellaceae</taxon>
        <taxon>Moraxella</taxon>
    </lineage>
</organism>
<keyword evidence="1" id="KW-0548">Nucleotidyltransferase</keyword>
<name>A0ABY0BM77_MORCA</name>
<keyword evidence="1" id="KW-0808">Transferase</keyword>
<proteinExistence type="predicted"/>
<evidence type="ECO:0000313" key="2">
    <source>
        <dbReference type="Proteomes" id="UP000268436"/>
    </source>
</evidence>
<keyword evidence="2" id="KW-1185">Reference proteome</keyword>
<sequence length="85" mass="9883">MEYDVVMVNKFLKPMLGIKLPQPKIEVSRLFYAQETKNKYYDSYVDLTMAGMIKSLGMPDLPRHDALNDAINVAMMYLTLKHRKV</sequence>
<accession>A0ABY0BM77</accession>